<dbReference type="Pfam" id="PF00326">
    <property type="entry name" value="Peptidase_S9"/>
    <property type="match status" value="1"/>
</dbReference>
<dbReference type="Gene3D" id="2.120.10.30">
    <property type="entry name" value="TolB, C-terminal domain"/>
    <property type="match status" value="3"/>
</dbReference>
<evidence type="ECO:0000256" key="1">
    <source>
        <dbReference type="ARBA" id="ARBA00010040"/>
    </source>
</evidence>
<dbReference type="EMBL" id="JMQA01000038">
    <property type="protein sequence ID" value="KFN05556.1"/>
    <property type="molecule type" value="Genomic_DNA"/>
</dbReference>
<evidence type="ECO:0000256" key="2">
    <source>
        <dbReference type="ARBA" id="ARBA00022670"/>
    </source>
</evidence>
<dbReference type="GO" id="GO:0006508">
    <property type="term" value="P:proteolysis"/>
    <property type="evidence" value="ECO:0007669"/>
    <property type="project" value="UniProtKB-KW"/>
</dbReference>
<dbReference type="InterPro" id="IPR011042">
    <property type="entry name" value="6-blade_b-propeller_TolB-like"/>
</dbReference>
<dbReference type="PATRIC" id="fig|44252.3.peg.4327"/>
<dbReference type="STRING" id="44252.DJ90_81"/>
<feature type="domain" description="Peptidase S9 prolyl oligopeptidase catalytic" evidence="6">
    <location>
        <begin position="499"/>
        <end position="708"/>
    </location>
</feature>
<dbReference type="Proteomes" id="UP000029278">
    <property type="component" value="Unassembled WGS sequence"/>
</dbReference>
<name>A0A090ZN36_PAEMA</name>
<dbReference type="FunFam" id="3.40.50.1820:FF:000028">
    <property type="entry name" value="S9 family peptidase"/>
    <property type="match status" value="1"/>
</dbReference>
<keyword evidence="4" id="KW-0720">Serine protease</keyword>
<dbReference type="GO" id="GO:0004252">
    <property type="term" value="F:serine-type endopeptidase activity"/>
    <property type="evidence" value="ECO:0007669"/>
    <property type="project" value="TreeGrafter"/>
</dbReference>
<evidence type="ECO:0000256" key="3">
    <source>
        <dbReference type="ARBA" id="ARBA00022801"/>
    </source>
</evidence>
<dbReference type="InterPro" id="IPR001375">
    <property type="entry name" value="Peptidase_S9_cat"/>
</dbReference>
<feature type="compositionally biased region" description="Polar residues" evidence="5">
    <location>
        <begin position="149"/>
        <end position="167"/>
    </location>
</feature>
<keyword evidence="2" id="KW-0645">Protease</keyword>
<comment type="similarity">
    <text evidence="1">Belongs to the peptidase S9C family.</text>
</comment>
<dbReference type="SUPFAM" id="SSF53474">
    <property type="entry name" value="alpha/beta-Hydrolases"/>
    <property type="match status" value="1"/>
</dbReference>
<accession>A0A090ZN36</accession>
<keyword evidence="8" id="KW-1185">Reference proteome</keyword>
<dbReference type="Gene3D" id="3.40.50.1820">
    <property type="entry name" value="alpha/beta hydrolase"/>
    <property type="match status" value="1"/>
</dbReference>
<comment type="caution">
    <text evidence="7">The sequence shown here is derived from an EMBL/GenBank/DDBJ whole genome shotgun (WGS) entry which is preliminary data.</text>
</comment>
<dbReference type="RefSeq" id="WP_036625501.1">
    <property type="nucleotide sequence ID" value="NZ_BOSD01000008.1"/>
</dbReference>
<evidence type="ECO:0000313" key="7">
    <source>
        <dbReference type="EMBL" id="KFN05556.1"/>
    </source>
</evidence>
<dbReference type="PANTHER" id="PTHR42776:SF27">
    <property type="entry name" value="DIPEPTIDYL PEPTIDASE FAMILY MEMBER 6"/>
    <property type="match status" value="1"/>
</dbReference>
<dbReference type="InterPro" id="IPR029058">
    <property type="entry name" value="AB_hydrolase_fold"/>
</dbReference>
<keyword evidence="3 7" id="KW-0378">Hydrolase</keyword>
<evidence type="ECO:0000313" key="8">
    <source>
        <dbReference type="Proteomes" id="UP000029278"/>
    </source>
</evidence>
<dbReference type="AlphaFoldDB" id="A0A090ZN36"/>
<dbReference type="InterPro" id="IPR011659">
    <property type="entry name" value="WD40"/>
</dbReference>
<reference evidence="7 8" key="1">
    <citation type="submission" date="2014-04" db="EMBL/GenBank/DDBJ databases">
        <authorList>
            <person name="Bishop-Lilly K.A."/>
            <person name="Broomall S.M."/>
            <person name="Chain P.S."/>
            <person name="Chertkov O."/>
            <person name="Coyne S.R."/>
            <person name="Daligault H.E."/>
            <person name="Davenport K.W."/>
            <person name="Erkkila T."/>
            <person name="Frey K.G."/>
            <person name="Gibbons H.S."/>
            <person name="Gu W."/>
            <person name="Jaissle J."/>
            <person name="Johnson S.L."/>
            <person name="Koroleva G.I."/>
            <person name="Ladner J.T."/>
            <person name="Lo C.-C."/>
            <person name="Minogue T.D."/>
            <person name="Munk C."/>
            <person name="Palacios G.F."/>
            <person name="Redden C.L."/>
            <person name="Rosenzweig C.N."/>
            <person name="Scholz M.B."/>
            <person name="Teshima H."/>
            <person name="Xu Y."/>
        </authorList>
    </citation>
    <scope>NUCLEOTIDE SEQUENCE [LARGE SCALE GENOMIC DNA]</scope>
    <source>
        <strain evidence="7 8">8244</strain>
    </source>
</reference>
<feature type="region of interest" description="Disordered" evidence="5">
    <location>
        <begin position="149"/>
        <end position="189"/>
    </location>
</feature>
<evidence type="ECO:0000256" key="4">
    <source>
        <dbReference type="ARBA" id="ARBA00022825"/>
    </source>
</evidence>
<proteinExistence type="inferred from homology"/>
<organism evidence="7 8">
    <name type="scientific">Paenibacillus macerans</name>
    <name type="common">Bacillus macerans</name>
    <dbReference type="NCBI Taxonomy" id="44252"/>
    <lineage>
        <taxon>Bacteria</taxon>
        <taxon>Bacillati</taxon>
        <taxon>Bacillota</taxon>
        <taxon>Bacilli</taxon>
        <taxon>Bacillales</taxon>
        <taxon>Paenibacillaceae</taxon>
        <taxon>Paenibacillus</taxon>
    </lineage>
</organism>
<gene>
    <name evidence="7" type="ORF">DJ90_81</name>
</gene>
<evidence type="ECO:0000256" key="5">
    <source>
        <dbReference type="SAM" id="MobiDB-lite"/>
    </source>
</evidence>
<evidence type="ECO:0000259" key="6">
    <source>
        <dbReference type="Pfam" id="PF00326"/>
    </source>
</evidence>
<dbReference type="Pfam" id="PF07676">
    <property type="entry name" value="PD40"/>
    <property type="match status" value="2"/>
</dbReference>
<feature type="compositionally biased region" description="Basic and acidic residues" evidence="5">
    <location>
        <begin position="54"/>
        <end position="66"/>
    </location>
</feature>
<dbReference type="SUPFAM" id="SSF82171">
    <property type="entry name" value="DPP6 N-terminal domain-like"/>
    <property type="match status" value="1"/>
</dbReference>
<protein>
    <submittedName>
        <fullName evidence="7">Dienelactone hydrolase family protein</fullName>
    </submittedName>
</protein>
<dbReference type="OrthoDB" id="108903at2"/>
<feature type="region of interest" description="Disordered" evidence="5">
    <location>
        <begin position="53"/>
        <end position="74"/>
    </location>
</feature>
<sequence length="708" mass="77528">MNKRPIMPDDLYGYQWVSQPSVNPRGLVAYVNQTVDREKNDYITHIRAVSLDGSGDRRLTGGDKDSAPSWSPDGSRLAFLRPAEGGKQLYTVPAEGEAAEPDQVQSRLAVKHTALTRGVNAFVWSPDGRYIALMSRAGADVEPQLQDKPQVQDKLQVQDKPQIQDKPQLQERHQSQSAHPEQPALRGRVFERTTPKTEGSGWWDGLYSQLFVLELETGRITQLTSGPWDVSAPVWSPDGEALSFVSKRVEDELLDADLLHFADVYTVKLSGGQPIGKPVKITASDLLISQFAYAPDGRRLTLIASDRVYGSGSHNRLYTVPAAGGTPELLAPGLDMQLGNAALGDMKSAGASPSPLYDPHHPQLGVYVLGTDHGNVNVYRIDGTGACEAVTGGGEKDVYQYTLSPDGRYMVTAALTAERPGELYRVDVRTGEELRLTRRNDEFLAELEVRIPERIAFKASDGPGIHGWLLKPAGLPQGAKVPLILQIHGGPHAMYTGVFSHEMQTLAALGYAVLWVNPRGSMGYGQDFAKACRGDFGGGDCRDLLEAVDYALAAFDFIDETRLGIGGGSYGGVMTNWIVAHTNRFRAAVTHRSISNWLSMYGTSDIGISYVEGVIGGNPQEHAELLWSKSPLAHAHRIETPLLILHGENDYRTPISQAEELYTALKRYGKTTKLIRYPGSNHTLLKSGKPSLRVDSFEQVNAWFGQYL</sequence>
<dbReference type="PANTHER" id="PTHR42776">
    <property type="entry name" value="SERINE PEPTIDASE S9 FAMILY MEMBER"/>
    <property type="match status" value="1"/>
</dbReference>
<dbReference type="GeneID" id="77009137"/>
<dbReference type="HOGENOM" id="CLU_008615_2_1_9"/>